<dbReference type="GO" id="GO:0004519">
    <property type="term" value="F:endonuclease activity"/>
    <property type="evidence" value="ECO:0007669"/>
    <property type="project" value="UniProtKB-KW"/>
</dbReference>
<dbReference type="Pfam" id="PF17917">
    <property type="entry name" value="RT_RNaseH"/>
    <property type="match status" value="1"/>
</dbReference>
<dbReference type="InterPro" id="IPR043502">
    <property type="entry name" value="DNA/RNA_pol_sf"/>
</dbReference>
<keyword evidence="4" id="KW-0255">Endonuclease</keyword>
<sequence length="183" mass="20561">MEFLALKWVVVDKFHDYLYRPQFTVMTDNNPLTYVLSSAKLNATGHRWLAALATYNLSLKYKPGCHNIDADILSRYPWEPTKCSEWKEIPNSAVRAICQLAVVSESEESSRLADQQGLSPQSIAEAYACPTALCLSPMEQLTSSELKKAQEEDPIVGEVKRDVESGKIVTSLPMIQLLCYSDR</sequence>
<feature type="domain" description="Reverse transcriptase RNase H-like" evidence="7">
    <location>
        <begin position="2"/>
        <end position="55"/>
    </location>
</feature>
<dbReference type="PANTHER" id="PTHR37984:SF5">
    <property type="entry name" value="PROTEIN NYNRIN-LIKE"/>
    <property type="match status" value="1"/>
</dbReference>
<feature type="non-terminal residue" evidence="8">
    <location>
        <position position="183"/>
    </location>
</feature>
<dbReference type="InterPro" id="IPR041373">
    <property type="entry name" value="RT_RNaseH"/>
</dbReference>
<keyword evidence="5" id="KW-0378">Hydrolase</keyword>
<evidence type="ECO:0000256" key="3">
    <source>
        <dbReference type="ARBA" id="ARBA00022722"/>
    </source>
</evidence>
<evidence type="ECO:0000313" key="9">
    <source>
        <dbReference type="Proteomes" id="UP001529510"/>
    </source>
</evidence>
<comment type="caution">
    <text evidence="8">The sequence shown here is derived from an EMBL/GenBank/DDBJ whole genome shotgun (WGS) entry which is preliminary data.</text>
</comment>
<evidence type="ECO:0000256" key="5">
    <source>
        <dbReference type="ARBA" id="ARBA00022801"/>
    </source>
</evidence>
<organism evidence="8 9">
    <name type="scientific">Cirrhinus mrigala</name>
    <name type="common">Mrigala</name>
    <dbReference type="NCBI Taxonomy" id="683832"/>
    <lineage>
        <taxon>Eukaryota</taxon>
        <taxon>Metazoa</taxon>
        <taxon>Chordata</taxon>
        <taxon>Craniata</taxon>
        <taxon>Vertebrata</taxon>
        <taxon>Euteleostomi</taxon>
        <taxon>Actinopterygii</taxon>
        <taxon>Neopterygii</taxon>
        <taxon>Teleostei</taxon>
        <taxon>Ostariophysi</taxon>
        <taxon>Cypriniformes</taxon>
        <taxon>Cyprinidae</taxon>
        <taxon>Labeoninae</taxon>
        <taxon>Labeonini</taxon>
        <taxon>Cirrhinus</taxon>
    </lineage>
</organism>
<evidence type="ECO:0000256" key="6">
    <source>
        <dbReference type="ARBA" id="ARBA00022918"/>
    </source>
</evidence>
<keyword evidence="2" id="KW-0548">Nucleotidyltransferase</keyword>
<dbReference type="AlphaFoldDB" id="A0ABD0RB16"/>
<name>A0ABD0RB16_CIRMR</name>
<dbReference type="GO" id="GO:0003964">
    <property type="term" value="F:RNA-directed DNA polymerase activity"/>
    <property type="evidence" value="ECO:0007669"/>
    <property type="project" value="UniProtKB-KW"/>
</dbReference>
<evidence type="ECO:0000313" key="8">
    <source>
        <dbReference type="EMBL" id="KAL0195692.1"/>
    </source>
</evidence>
<keyword evidence="3" id="KW-0540">Nuclease</keyword>
<protein>
    <recommendedName>
        <fullName evidence="7">Reverse transcriptase RNase H-like domain-containing protein</fullName>
    </recommendedName>
</protein>
<gene>
    <name evidence="8" type="ORF">M9458_009264</name>
</gene>
<evidence type="ECO:0000256" key="2">
    <source>
        <dbReference type="ARBA" id="ARBA00022695"/>
    </source>
</evidence>
<proteinExistence type="predicted"/>
<dbReference type="InterPro" id="IPR050951">
    <property type="entry name" value="Retrovirus_Pol_polyprotein"/>
</dbReference>
<keyword evidence="9" id="KW-1185">Reference proteome</keyword>
<keyword evidence="6" id="KW-0695">RNA-directed DNA polymerase</keyword>
<evidence type="ECO:0000259" key="7">
    <source>
        <dbReference type="Pfam" id="PF17917"/>
    </source>
</evidence>
<dbReference type="GO" id="GO:0016787">
    <property type="term" value="F:hydrolase activity"/>
    <property type="evidence" value="ECO:0007669"/>
    <property type="project" value="UniProtKB-KW"/>
</dbReference>
<dbReference type="Proteomes" id="UP001529510">
    <property type="component" value="Unassembled WGS sequence"/>
</dbReference>
<evidence type="ECO:0000256" key="4">
    <source>
        <dbReference type="ARBA" id="ARBA00022759"/>
    </source>
</evidence>
<reference evidence="8 9" key="1">
    <citation type="submission" date="2024-05" db="EMBL/GenBank/DDBJ databases">
        <title>Genome sequencing and assembly of Indian major carp, Cirrhinus mrigala (Hamilton, 1822).</title>
        <authorList>
            <person name="Mohindra V."/>
            <person name="Chowdhury L.M."/>
            <person name="Lal K."/>
            <person name="Jena J.K."/>
        </authorList>
    </citation>
    <scope>NUCLEOTIDE SEQUENCE [LARGE SCALE GENOMIC DNA]</scope>
    <source>
        <strain evidence="8">CM1030</strain>
        <tissue evidence="8">Blood</tissue>
    </source>
</reference>
<evidence type="ECO:0000256" key="1">
    <source>
        <dbReference type="ARBA" id="ARBA00022679"/>
    </source>
</evidence>
<dbReference type="PANTHER" id="PTHR37984">
    <property type="entry name" value="PROTEIN CBG26694"/>
    <property type="match status" value="1"/>
</dbReference>
<dbReference type="EMBL" id="JAMKFB020000004">
    <property type="protein sequence ID" value="KAL0195692.1"/>
    <property type="molecule type" value="Genomic_DNA"/>
</dbReference>
<keyword evidence="1" id="KW-0808">Transferase</keyword>
<accession>A0ABD0RB16</accession>
<dbReference type="SUPFAM" id="SSF56672">
    <property type="entry name" value="DNA/RNA polymerases"/>
    <property type="match status" value="1"/>
</dbReference>